<dbReference type="EMBL" id="JBHSLW010000067">
    <property type="protein sequence ID" value="MFC5423191.1"/>
    <property type="molecule type" value="Genomic_DNA"/>
</dbReference>
<sequence length="179" mass="19941">MARHDPYRAAARIVQDAGGELVGRTRLQKIAYLLNLAGFSDDFSFEYRHYGPFSEELAQAMEIAAILGPVREEERTADWGGRYSVYTLVENVGEADALRADFVQRAKSINAVELELAATAAYLFIAEGFDTKAKGNPWHETRRRKPSKAAEGRLERAAEAYEALRRSETKAPLPQLPAP</sequence>
<evidence type="ECO:0000313" key="1">
    <source>
        <dbReference type="EMBL" id="MFC5423191.1"/>
    </source>
</evidence>
<accession>A0ABW0IZZ6</accession>
<organism evidence="1 2">
    <name type="scientific">Bosea eneae</name>
    <dbReference type="NCBI Taxonomy" id="151454"/>
    <lineage>
        <taxon>Bacteria</taxon>
        <taxon>Pseudomonadati</taxon>
        <taxon>Pseudomonadota</taxon>
        <taxon>Alphaproteobacteria</taxon>
        <taxon>Hyphomicrobiales</taxon>
        <taxon>Boseaceae</taxon>
        <taxon>Bosea</taxon>
    </lineage>
</organism>
<dbReference type="Proteomes" id="UP001596053">
    <property type="component" value="Unassembled WGS sequence"/>
</dbReference>
<comment type="caution">
    <text evidence="1">The sequence shown here is derived from an EMBL/GenBank/DDBJ whole genome shotgun (WGS) entry which is preliminary data.</text>
</comment>
<keyword evidence="2" id="KW-1185">Reference proteome</keyword>
<evidence type="ECO:0000313" key="2">
    <source>
        <dbReference type="Proteomes" id="UP001596053"/>
    </source>
</evidence>
<dbReference type="RefSeq" id="WP_377801357.1">
    <property type="nucleotide sequence ID" value="NZ_JBHSLW010000067.1"/>
</dbReference>
<proteinExistence type="predicted"/>
<protein>
    <submittedName>
        <fullName evidence="1">Uncharacterized protein</fullName>
    </submittedName>
</protein>
<reference evidence="2" key="1">
    <citation type="journal article" date="2019" name="Int. J. Syst. Evol. Microbiol.">
        <title>The Global Catalogue of Microorganisms (GCM) 10K type strain sequencing project: providing services to taxonomists for standard genome sequencing and annotation.</title>
        <authorList>
            <consortium name="The Broad Institute Genomics Platform"/>
            <consortium name="The Broad Institute Genome Sequencing Center for Infectious Disease"/>
            <person name="Wu L."/>
            <person name="Ma J."/>
        </authorList>
    </citation>
    <scope>NUCLEOTIDE SEQUENCE [LARGE SCALE GENOMIC DNA]</scope>
    <source>
        <strain evidence="2">NCAIM B.01391</strain>
    </source>
</reference>
<gene>
    <name evidence="1" type="ORF">ACFPOB_26955</name>
</gene>
<name>A0ABW0IZZ6_9HYPH</name>